<dbReference type="Gene3D" id="3.20.20.370">
    <property type="entry name" value="Glycoside hydrolase/deacetylase"/>
    <property type="match status" value="1"/>
</dbReference>
<evidence type="ECO:0000256" key="5">
    <source>
        <dbReference type="ARBA" id="ARBA00023203"/>
    </source>
</evidence>
<name>A0A502DNP3_9BURK</name>
<dbReference type="PANTHER" id="PTHR10587:SF133">
    <property type="entry name" value="CHITIN DEACETYLASE 1-RELATED"/>
    <property type="match status" value="1"/>
</dbReference>
<dbReference type="SUPFAM" id="SSF50405">
    <property type="entry name" value="Actin-crosslinking proteins"/>
    <property type="match status" value="1"/>
</dbReference>
<dbReference type="Proteomes" id="UP000319212">
    <property type="component" value="Unassembled WGS sequence"/>
</dbReference>
<dbReference type="InterPro" id="IPR022768">
    <property type="entry name" value="Fascin-like_dom"/>
</dbReference>
<keyword evidence="3" id="KW-0479">Metal-binding</keyword>
<comment type="subcellular location">
    <subcellularLocation>
        <location evidence="1">Cytoplasm</location>
    </subcellularLocation>
</comment>
<dbReference type="InterPro" id="IPR011330">
    <property type="entry name" value="Glyco_hydro/deAcase_b/a-brl"/>
</dbReference>
<dbReference type="EMBL" id="RCZI01000004">
    <property type="protein sequence ID" value="TPG25811.1"/>
    <property type="molecule type" value="Genomic_DNA"/>
</dbReference>
<dbReference type="PANTHER" id="PTHR10587">
    <property type="entry name" value="GLYCOSYL TRANSFERASE-RELATED"/>
    <property type="match status" value="1"/>
</dbReference>
<dbReference type="InterPro" id="IPR002509">
    <property type="entry name" value="NODB_dom"/>
</dbReference>
<comment type="caution">
    <text evidence="7">The sequence shown here is derived from an EMBL/GenBank/DDBJ whole genome shotgun (WGS) entry which is preliminary data.</text>
</comment>
<dbReference type="GO" id="GO:0016810">
    <property type="term" value="F:hydrolase activity, acting on carbon-nitrogen (but not peptide) bonds"/>
    <property type="evidence" value="ECO:0007669"/>
    <property type="project" value="InterPro"/>
</dbReference>
<evidence type="ECO:0000256" key="3">
    <source>
        <dbReference type="ARBA" id="ARBA00022723"/>
    </source>
</evidence>
<keyword evidence="4" id="KW-0378">Hydrolase</keyword>
<reference evidence="7 8" key="1">
    <citation type="journal article" date="2019" name="Environ. Microbiol.">
        <title>Species interactions and distinct microbial communities in high Arctic permafrost affected cryosols are associated with the CH4 and CO2 gas fluxes.</title>
        <authorList>
            <person name="Altshuler I."/>
            <person name="Hamel J."/>
            <person name="Turney S."/>
            <person name="Magnuson E."/>
            <person name="Levesque R."/>
            <person name="Greer C."/>
            <person name="Whyte L.G."/>
        </authorList>
    </citation>
    <scope>NUCLEOTIDE SEQUENCE [LARGE SCALE GENOMIC DNA]</scope>
    <source>
        <strain evidence="7 8">S06.C</strain>
    </source>
</reference>
<dbReference type="AlphaFoldDB" id="A0A502DNP3"/>
<accession>A0A502DNP3</accession>
<dbReference type="OrthoDB" id="9816280at2"/>
<evidence type="ECO:0000313" key="7">
    <source>
        <dbReference type="EMBL" id="TPG25811.1"/>
    </source>
</evidence>
<sequence length="467" mass="51728">MLAACPRRSVVSGKCFRWATARRSLFCSSSVWRSPRSIRCPTPRSPTCSITAPRASRASTSRCLRDDASDARRTLRPPLKADMFALKNIENIDLPSKTLCLTYDDGPGAESAEIGRFLKAHGVRATFFVVGKFAVDHPDVLDQLHADGHIIGNHTFEHPDLPYYVSVNGDVRDQIIRTNTVIQKYNEGKPIYFRATYGKWSPEVARELNVDMRSSFRHVGPVYWDVAGIDCHFWKQDKSVEEAAEAYLADIVQKGGGVIVMHDGTADMDTVATKTRTLELTRLLVPKLQAMGYRFVGLDEIDDRQLTSPLSDSFGLRGQNGRFMQASDDGTLHWSGGSVDAPGTRFVMEPKGRGKIALRTVDGRYLRVDPDVDETVRLAAALDVYALFDNIPVNPSQIMLRSHNGNYLAADSAKGGALRANAPFMRLAWRIGYVPTSGGYLKPVSFGQRLSNARRAALFVKSKLLQS</sequence>
<evidence type="ECO:0000256" key="1">
    <source>
        <dbReference type="ARBA" id="ARBA00004496"/>
    </source>
</evidence>
<dbReference type="CDD" id="cd10917">
    <property type="entry name" value="CE4_NodB_like_6s_7s"/>
    <property type="match status" value="1"/>
</dbReference>
<keyword evidence="2" id="KW-0963">Cytoplasm</keyword>
<feature type="domain" description="NodB homology" evidence="6">
    <location>
        <begin position="97"/>
        <end position="296"/>
    </location>
</feature>
<evidence type="ECO:0000256" key="4">
    <source>
        <dbReference type="ARBA" id="ARBA00022801"/>
    </source>
</evidence>
<keyword evidence="5" id="KW-0009">Actin-binding</keyword>
<evidence type="ECO:0000259" key="6">
    <source>
        <dbReference type="PROSITE" id="PS51677"/>
    </source>
</evidence>
<dbReference type="GO" id="GO:0030674">
    <property type="term" value="F:protein-macromolecule adaptor activity"/>
    <property type="evidence" value="ECO:0007669"/>
    <property type="project" value="InterPro"/>
</dbReference>
<dbReference type="GO" id="GO:0005975">
    <property type="term" value="P:carbohydrate metabolic process"/>
    <property type="evidence" value="ECO:0007669"/>
    <property type="project" value="InterPro"/>
</dbReference>
<dbReference type="Pfam" id="PF06268">
    <property type="entry name" value="Fascin"/>
    <property type="match status" value="1"/>
</dbReference>
<proteinExistence type="predicted"/>
<evidence type="ECO:0000313" key="8">
    <source>
        <dbReference type="Proteomes" id="UP000319212"/>
    </source>
</evidence>
<dbReference type="InterPro" id="IPR008999">
    <property type="entry name" value="Actin-crosslinking"/>
</dbReference>
<evidence type="ECO:0000256" key="2">
    <source>
        <dbReference type="ARBA" id="ARBA00022490"/>
    </source>
</evidence>
<dbReference type="GO" id="GO:0016020">
    <property type="term" value="C:membrane"/>
    <property type="evidence" value="ECO:0007669"/>
    <property type="project" value="TreeGrafter"/>
</dbReference>
<dbReference type="InterPro" id="IPR050248">
    <property type="entry name" value="Polysacc_deacetylase_ArnD"/>
</dbReference>
<dbReference type="SUPFAM" id="SSF88713">
    <property type="entry name" value="Glycoside hydrolase/deacetylase"/>
    <property type="match status" value="1"/>
</dbReference>
<dbReference type="GO" id="GO:0005737">
    <property type="term" value="C:cytoplasm"/>
    <property type="evidence" value="ECO:0007669"/>
    <property type="project" value="UniProtKB-SubCell"/>
</dbReference>
<dbReference type="Gene3D" id="2.80.10.50">
    <property type="match status" value="1"/>
</dbReference>
<gene>
    <name evidence="7" type="ORF">EAH82_15445</name>
</gene>
<dbReference type="GO" id="GO:0051015">
    <property type="term" value="F:actin filament binding"/>
    <property type="evidence" value="ECO:0007669"/>
    <property type="project" value="InterPro"/>
</dbReference>
<protein>
    <recommendedName>
        <fullName evidence="6">NodB homology domain-containing protein</fullName>
    </recommendedName>
</protein>
<dbReference type="GO" id="GO:0046872">
    <property type="term" value="F:metal ion binding"/>
    <property type="evidence" value="ECO:0007669"/>
    <property type="project" value="UniProtKB-KW"/>
</dbReference>
<organism evidence="7 8">
    <name type="scientific">Variovorax guangxiensis</name>
    <dbReference type="NCBI Taxonomy" id="1775474"/>
    <lineage>
        <taxon>Bacteria</taxon>
        <taxon>Pseudomonadati</taxon>
        <taxon>Pseudomonadota</taxon>
        <taxon>Betaproteobacteria</taxon>
        <taxon>Burkholderiales</taxon>
        <taxon>Comamonadaceae</taxon>
        <taxon>Variovorax</taxon>
    </lineage>
</organism>
<dbReference type="Pfam" id="PF01522">
    <property type="entry name" value="Polysacc_deac_1"/>
    <property type="match status" value="1"/>
</dbReference>
<dbReference type="PROSITE" id="PS51677">
    <property type="entry name" value="NODB"/>
    <property type="match status" value="1"/>
</dbReference>